<dbReference type="EMBL" id="JAPFFF010000011">
    <property type="protein sequence ID" value="KAK8878108.1"/>
    <property type="molecule type" value="Genomic_DNA"/>
</dbReference>
<protein>
    <recommendedName>
        <fullName evidence="2">RGS domain-containing protein</fullName>
    </recommendedName>
</protein>
<feature type="region of interest" description="Disordered" evidence="1">
    <location>
        <begin position="16"/>
        <end position="47"/>
    </location>
</feature>
<reference evidence="3 4" key="1">
    <citation type="submission" date="2024-04" db="EMBL/GenBank/DDBJ databases">
        <title>Tritrichomonas musculus Genome.</title>
        <authorList>
            <person name="Alves-Ferreira E."/>
            <person name="Grigg M."/>
            <person name="Lorenzi H."/>
            <person name="Galac M."/>
        </authorList>
    </citation>
    <scope>NUCLEOTIDE SEQUENCE [LARGE SCALE GENOMIC DNA]</scope>
    <source>
        <strain evidence="3 4">EAF2021</strain>
    </source>
</reference>
<evidence type="ECO:0000313" key="3">
    <source>
        <dbReference type="EMBL" id="KAK8878108.1"/>
    </source>
</evidence>
<feature type="domain" description="RGS" evidence="2">
    <location>
        <begin position="72"/>
        <end position="185"/>
    </location>
</feature>
<dbReference type="Gene3D" id="1.10.167.10">
    <property type="entry name" value="Regulator of G-protein Signalling 4, domain 2"/>
    <property type="match status" value="1"/>
</dbReference>
<evidence type="ECO:0000313" key="4">
    <source>
        <dbReference type="Proteomes" id="UP001470230"/>
    </source>
</evidence>
<dbReference type="PROSITE" id="PS50132">
    <property type="entry name" value="RGS"/>
    <property type="match status" value="1"/>
</dbReference>
<comment type="caution">
    <text evidence="3">The sequence shown here is derived from an EMBL/GenBank/DDBJ whole genome shotgun (WGS) entry which is preliminary data.</text>
</comment>
<dbReference type="InterPro" id="IPR016137">
    <property type="entry name" value="RGS"/>
</dbReference>
<dbReference type="Pfam" id="PF00615">
    <property type="entry name" value="RGS"/>
    <property type="match status" value="1"/>
</dbReference>
<dbReference type="SUPFAM" id="SSF48097">
    <property type="entry name" value="Regulator of G-protein signaling, RGS"/>
    <property type="match status" value="1"/>
</dbReference>
<sequence length="195" mass="22603">MSSLQLAEKLAAKSNQFSPFSSPMSPVAKKLTIQPKRSPLKANNENSNSNVKIAASKPVLKIQSNKHDYIPPFSRVFSDKNLFHYFERFAWENQLIAILNFIDSCKKYQEKYPSNKQKQIEKHKEIMQKLGLLPSDYVNSVIEAHEQMQEISPNSFDNCLNIIMGKLEKDEYSNFIDSPHFAKWTLKYYNTEMDS</sequence>
<proteinExistence type="predicted"/>
<gene>
    <name evidence="3" type="ORF">M9Y10_004872</name>
</gene>
<dbReference type="InterPro" id="IPR044926">
    <property type="entry name" value="RGS_subdomain_2"/>
</dbReference>
<evidence type="ECO:0000256" key="1">
    <source>
        <dbReference type="SAM" id="MobiDB-lite"/>
    </source>
</evidence>
<dbReference type="Proteomes" id="UP001470230">
    <property type="component" value="Unassembled WGS sequence"/>
</dbReference>
<accession>A0ABR2JL16</accession>
<organism evidence="3 4">
    <name type="scientific">Tritrichomonas musculus</name>
    <dbReference type="NCBI Taxonomy" id="1915356"/>
    <lineage>
        <taxon>Eukaryota</taxon>
        <taxon>Metamonada</taxon>
        <taxon>Parabasalia</taxon>
        <taxon>Tritrichomonadida</taxon>
        <taxon>Tritrichomonadidae</taxon>
        <taxon>Tritrichomonas</taxon>
    </lineage>
</organism>
<evidence type="ECO:0000259" key="2">
    <source>
        <dbReference type="PROSITE" id="PS50132"/>
    </source>
</evidence>
<dbReference type="SMART" id="SM00315">
    <property type="entry name" value="RGS"/>
    <property type="match status" value="1"/>
</dbReference>
<keyword evidence="4" id="KW-1185">Reference proteome</keyword>
<dbReference type="InterPro" id="IPR036305">
    <property type="entry name" value="RGS_sf"/>
</dbReference>
<name>A0ABR2JL16_9EUKA</name>